<organism evidence="1 2">
    <name type="scientific">Bacteroides uniformis str. 3978 T3 ii</name>
    <dbReference type="NCBI Taxonomy" id="1339349"/>
    <lineage>
        <taxon>Bacteria</taxon>
        <taxon>Pseudomonadati</taxon>
        <taxon>Bacteroidota</taxon>
        <taxon>Bacteroidia</taxon>
        <taxon>Bacteroidales</taxon>
        <taxon>Bacteroidaceae</taxon>
        <taxon>Bacteroides</taxon>
    </lineage>
</organism>
<reference evidence="1 2" key="1">
    <citation type="submission" date="2014-04" db="EMBL/GenBank/DDBJ databases">
        <authorList>
            <person name="Sears C."/>
            <person name="Carroll K."/>
            <person name="Sack B.R."/>
            <person name="Qadri F."/>
            <person name="Myers L.L."/>
            <person name="Chung G.-T."/>
            <person name="Escheverria P."/>
            <person name="Fraser C.M."/>
            <person name="Sadzewicz L."/>
            <person name="Shefchek K.A."/>
            <person name="Tallon L."/>
            <person name="Das S.P."/>
            <person name="Daugherty S."/>
            <person name="Mongodin E.F."/>
        </authorList>
    </citation>
    <scope>NUCLEOTIDE SEQUENCE [LARGE SCALE GENOMIC DNA]</scope>
    <source>
        <strain evidence="1 2">3978 T3 ii</strain>
    </source>
</reference>
<sequence length="63" mass="7474">MPECGGKSYQRDRHRIRTLGIEAESITIRSADMTRKAARQYILCMERPYRRNQHQHRAANRTS</sequence>
<name>A0A078RVG5_BACUN</name>
<gene>
    <name evidence="1" type="ORF">M094_2714</name>
</gene>
<dbReference type="AlphaFoldDB" id="A0A078RVG5"/>
<evidence type="ECO:0000313" key="1">
    <source>
        <dbReference type="EMBL" id="KDS48243.1"/>
    </source>
</evidence>
<dbReference type="PATRIC" id="fig|1339349.3.peg.3800"/>
<accession>A0A078RVG5</accession>
<dbReference type="EMBL" id="JNHN01000181">
    <property type="protein sequence ID" value="KDS48243.1"/>
    <property type="molecule type" value="Genomic_DNA"/>
</dbReference>
<evidence type="ECO:0000313" key="2">
    <source>
        <dbReference type="Proteomes" id="UP000028013"/>
    </source>
</evidence>
<dbReference type="Proteomes" id="UP000028013">
    <property type="component" value="Unassembled WGS sequence"/>
</dbReference>
<protein>
    <submittedName>
        <fullName evidence="1">Uncharacterized protein</fullName>
    </submittedName>
</protein>
<proteinExistence type="predicted"/>
<comment type="caution">
    <text evidence="1">The sequence shown here is derived from an EMBL/GenBank/DDBJ whole genome shotgun (WGS) entry which is preliminary data.</text>
</comment>